<keyword evidence="6" id="KW-1185">Reference proteome</keyword>
<dbReference type="Gene3D" id="3.40.140.10">
    <property type="entry name" value="Cytidine Deaminase, domain 2"/>
    <property type="match status" value="1"/>
</dbReference>
<dbReference type="GO" id="GO:0047974">
    <property type="term" value="F:guanosine deaminase activity"/>
    <property type="evidence" value="ECO:0007669"/>
    <property type="project" value="TreeGrafter"/>
</dbReference>
<evidence type="ECO:0000313" key="6">
    <source>
        <dbReference type="Proteomes" id="UP000215506"/>
    </source>
</evidence>
<name>A0A231GX34_9NOCA</name>
<evidence type="ECO:0000259" key="4">
    <source>
        <dbReference type="PROSITE" id="PS51747"/>
    </source>
</evidence>
<dbReference type="GO" id="GO:0008270">
    <property type="term" value="F:zinc ion binding"/>
    <property type="evidence" value="ECO:0007669"/>
    <property type="project" value="InterPro"/>
</dbReference>
<dbReference type="EMBL" id="NGAF01000022">
    <property type="protein sequence ID" value="OXR41138.1"/>
    <property type="molecule type" value="Genomic_DNA"/>
</dbReference>
<dbReference type="AlphaFoldDB" id="A0A231GX34"/>
<evidence type="ECO:0000313" key="5">
    <source>
        <dbReference type="EMBL" id="OXR41138.1"/>
    </source>
</evidence>
<feature type="region of interest" description="Disordered" evidence="3">
    <location>
        <begin position="154"/>
        <end position="174"/>
    </location>
</feature>
<dbReference type="PROSITE" id="PS51747">
    <property type="entry name" value="CYT_DCMP_DEAMINASES_2"/>
    <property type="match status" value="1"/>
</dbReference>
<organism evidence="5 6">
    <name type="scientific">Nocardia cerradoensis</name>
    <dbReference type="NCBI Taxonomy" id="85688"/>
    <lineage>
        <taxon>Bacteria</taxon>
        <taxon>Bacillati</taxon>
        <taxon>Actinomycetota</taxon>
        <taxon>Actinomycetes</taxon>
        <taxon>Mycobacteriales</taxon>
        <taxon>Nocardiaceae</taxon>
        <taxon>Nocardia</taxon>
    </lineage>
</organism>
<dbReference type="InterPro" id="IPR016192">
    <property type="entry name" value="APOBEC/CMP_deaminase_Zn-bd"/>
</dbReference>
<evidence type="ECO:0000256" key="3">
    <source>
        <dbReference type="SAM" id="MobiDB-lite"/>
    </source>
</evidence>
<gene>
    <name evidence="5" type="primary">guaD_2</name>
    <name evidence="5" type="ORF">B7C42_06734</name>
</gene>
<reference evidence="5 6" key="1">
    <citation type="submission" date="2017-07" db="EMBL/GenBank/DDBJ databases">
        <title>First draft Genome Sequence of Nocardia cerradoensis isolated from human infection.</title>
        <authorList>
            <person name="Carrasco G."/>
        </authorList>
    </citation>
    <scope>NUCLEOTIDE SEQUENCE [LARGE SCALE GENOMIC DNA]</scope>
    <source>
        <strain evidence="5 6">CNM20130759</strain>
    </source>
</reference>
<protein>
    <submittedName>
        <fullName evidence="5">Guanine deaminase</fullName>
        <ecNumber evidence="5">3.5.4.3</ecNumber>
    </submittedName>
</protein>
<dbReference type="GO" id="GO:0008892">
    <property type="term" value="F:guanine deaminase activity"/>
    <property type="evidence" value="ECO:0007669"/>
    <property type="project" value="UniProtKB-EC"/>
</dbReference>
<evidence type="ECO:0000256" key="2">
    <source>
        <dbReference type="ARBA" id="ARBA00022833"/>
    </source>
</evidence>
<feature type="domain" description="CMP/dCMP-type deaminase" evidence="4">
    <location>
        <begin position="1"/>
        <end position="127"/>
    </location>
</feature>
<evidence type="ECO:0000256" key="1">
    <source>
        <dbReference type="ARBA" id="ARBA00022723"/>
    </source>
</evidence>
<proteinExistence type="predicted"/>
<dbReference type="InterPro" id="IPR016193">
    <property type="entry name" value="Cytidine_deaminase-like"/>
</dbReference>
<dbReference type="PROSITE" id="PS00903">
    <property type="entry name" value="CYT_DCMP_DEAMINASES_1"/>
    <property type="match status" value="1"/>
</dbReference>
<dbReference type="Proteomes" id="UP000215506">
    <property type="component" value="Unassembled WGS sequence"/>
</dbReference>
<keyword evidence="2" id="KW-0862">Zinc</keyword>
<dbReference type="GO" id="GO:0006152">
    <property type="term" value="P:purine nucleoside catabolic process"/>
    <property type="evidence" value="ECO:0007669"/>
    <property type="project" value="TreeGrafter"/>
</dbReference>
<keyword evidence="5" id="KW-0378">Hydrolase</keyword>
<sequence length="174" mass="19664">MDFAQRTIDLARRNVEEGGRPFATVIVKDGEILAESPNLVAQTSDPTAHAEILAIRQACTTLGTEHLTGTTIYILALPCPMCLGALYYCSPDEVVFLTTREAYAPHYVDDRKYFELNTFYDEFARPWDERRLPMRHEPRADAVDVYRRWQERNNGERRVAGAPTTAPRNTSAGA</sequence>
<comment type="caution">
    <text evidence="5">The sequence shown here is derived from an EMBL/GenBank/DDBJ whole genome shotgun (WGS) entry which is preliminary data.</text>
</comment>
<accession>A0A231GX34</accession>
<dbReference type="InterPro" id="IPR002125">
    <property type="entry name" value="CMP_dCMP_dom"/>
</dbReference>
<dbReference type="PANTHER" id="PTHR11079">
    <property type="entry name" value="CYTOSINE DEAMINASE FAMILY MEMBER"/>
    <property type="match status" value="1"/>
</dbReference>
<keyword evidence="1" id="KW-0479">Metal-binding</keyword>
<dbReference type="EC" id="3.5.4.3" evidence="5"/>
<dbReference type="Pfam" id="PF00383">
    <property type="entry name" value="dCMP_cyt_deam_1"/>
    <property type="match status" value="1"/>
</dbReference>
<dbReference type="SUPFAM" id="SSF53927">
    <property type="entry name" value="Cytidine deaminase-like"/>
    <property type="match status" value="1"/>
</dbReference>
<dbReference type="RefSeq" id="WP_094027763.1">
    <property type="nucleotide sequence ID" value="NZ_NGAF01000022.1"/>
</dbReference>
<dbReference type="PANTHER" id="PTHR11079:SF161">
    <property type="entry name" value="CMP_DCMP-TYPE DEAMINASE DOMAIN-CONTAINING PROTEIN"/>
    <property type="match status" value="1"/>
</dbReference>
<dbReference type="CDD" id="cd01285">
    <property type="entry name" value="nucleoside_deaminase"/>
    <property type="match status" value="1"/>
</dbReference>